<dbReference type="InterPro" id="IPR011990">
    <property type="entry name" value="TPR-like_helical_dom_sf"/>
</dbReference>
<sequence length="301" mass="31783">MNGLCLTLEAEGGTERPPPRQAARAAVSRVFDTALHRSGLNGPYTGHGLNGLLMVVSGARVDALPTLIRELDRVLAAENTGVSGTGRLRLRLALTTGLLMPGAAGIARFALAEGSRMVAGDAVRSALRSAPGSDLAVIASDPCFREVILRWKDRSPASVWRRVRPQGVRSSTAWLHLPRRLPAQVAVREPARPSGLGCATLVELACAAKARGEDRRADRCLNEAAEADPGSPLPLIVLALWEAEAGDPDAARRLMDAALGRIGPGVEADVLPEIFETLQFATGVRAIMEVLAENGFDPDGC</sequence>
<dbReference type="Gene3D" id="1.25.40.10">
    <property type="entry name" value="Tetratricopeptide repeat domain"/>
    <property type="match status" value="1"/>
</dbReference>
<keyword evidence="2" id="KW-1185">Reference proteome</keyword>
<dbReference type="Proteomes" id="UP001501237">
    <property type="component" value="Unassembled WGS sequence"/>
</dbReference>
<comment type="caution">
    <text evidence="1">The sequence shown here is derived from an EMBL/GenBank/DDBJ whole genome shotgun (WGS) entry which is preliminary data.</text>
</comment>
<accession>A0ABP6QNP0</accession>
<protein>
    <submittedName>
        <fullName evidence="1">Uncharacterized protein</fullName>
    </submittedName>
</protein>
<gene>
    <name evidence="1" type="ORF">GCM10010468_61870</name>
</gene>
<reference evidence="2" key="1">
    <citation type="journal article" date="2019" name="Int. J. Syst. Evol. Microbiol.">
        <title>The Global Catalogue of Microorganisms (GCM) 10K type strain sequencing project: providing services to taxonomists for standard genome sequencing and annotation.</title>
        <authorList>
            <consortium name="The Broad Institute Genomics Platform"/>
            <consortium name="The Broad Institute Genome Sequencing Center for Infectious Disease"/>
            <person name="Wu L."/>
            <person name="Ma J."/>
        </authorList>
    </citation>
    <scope>NUCLEOTIDE SEQUENCE [LARGE SCALE GENOMIC DNA]</scope>
    <source>
        <strain evidence="2">JCM 9377</strain>
    </source>
</reference>
<dbReference type="RefSeq" id="WP_344835387.1">
    <property type="nucleotide sequence ID" value="NZ_BAAAUV010000021.1"/>
</dbReference>
<evidence type="ECO:0000313" key="2">
    <source>
        <dbReference type="Proteomes" id="UP001501237"/>
    </source>
</evidence>
<dbReference type="EMBL" id="BAAAUV010000021">
    <property type="protein sequence ID" value="GAA3230997.1"/>
    <property type="molecule type" value="Genomic_DNA"/>
</dbReference>
<organism evidence="1 2">
    <name type="scientific">Actinocorallia longicatena</name>
    <dbReference type="NCBI Taxonomy" id="111803"/>
    <lineage>
        <taxon>Bacteria</taxon>
        <taxon>Bacillati</taxon>
        <taxon>Actinomycetota</taxon>
        <taxon>Actinomycetes</taxon>
        <taxon>Streptosporangiales</taxon>
        <taxon>Thermomonosporaceae</taxon>
        <taxon>Actinocorallia</taxon>
    </lineage>
</organism>
<name>A0ABP6QNP0_9ACTN</name>
<dbReference type="SUPFAM" id="SSF48452">
    <property type="entry name" value="TPR-like"/>
    <property type="match status" value="1"/>
</dbReference>
<evidence type="ECO:0000313" key="1">
    <source>
        <dbReference type="EMBL" id="GAA3230997.1"/>
    </source>
</evidence>
<proteinExistence type="predicted"/>